<dbReference type="KEGG" id="poh:DPM16_04445"/>
<evidence type="ECO:0000313" key="5">
    <source>
        <dbReference type="EMBL" id="MBT8590503.1"/>
    </source>
</evidence>
<feature type="chain" id="PRO_5044583713" evidence="2">
    <location>
        <begin position="20"/>
        <end position="98"/>
    </location>
</feature>
<reference evidence="6 8" key="2">
    <citation type="submission" date="2018-06" db="EMBL/GenBank/DDBJ databases">
        <title>Genome of strain Polynucleobacter sp. FUKU-NW-11.</title>
        <authorList>
            <person name="Hahn M.W."/>
        </authorList>
    </citation>
    <scope>NUCLEOTIDE SEQUENCE [LARGE SCALE GENOMIC DNA]</scope>
    <source>
        <strain evidence="6">FUKU-NW-11</strain>
        <strain evidence="8">FUKU-NW11</strain>
    </source>
</reference>
<evidence type="ECO:0000313" key="3">
    <source>
        <dbReference type="EMBL" id="AWW49731.1"/>
    </source>
</evidence>
<reference evidence="7" key="1">
    <citation type="submission" date="2018-06" db="EMBL/GenBank/DDBJ databases">
        <title>Description of a new Polynucleobacter species.</title>
        <authorList>
            <person name="Hahn M.W."/>
        </authorList>
    </citation>
    <scope>NUCLEOTIDE SEQUENCE [LARGE SCALE GENOMIC DNA]</scope>
    <source>
        <strain evidence="7">MG-25-Pas1-D2</strain>
    </source>
</reference>
<feature type="region of interest" description="Disordered" evidence="1">
    <location>
        <begin position="79"/>
        <end position="98"/>
    </location>
</feature>
<accession>A0A2Z4JSF8</accession>
<name>A0A2Z4JSF8_9BURK</name>
<feature type="signal peptide" evidence="2">
    <location>
        <begin position="1"/>
        <end position="19"/>
    </location>
</feature>
<evidence type="ECO:0000313" key="4">
    <source>
        <dbReference type="EMBL" id="MBT8550855.1"/>
    </source>
</evidence>
<dbReference type="EMBL" id="JAANEY010000001">
    <property type="protein sequence ID" value="MBT8550855.1"/>
    <property type="molecule type" value="Genomic_DNA"/>
</dbReference>
<evidence type="ECO:0000313" key="8">
    <source>
        <dbReference type="Proteomes" id="UP000251072"/>
    </source>
</evidence>
<dbReference type="EMBL" id="QMCH01000003">
    <property type="protein sequence ID" value="RAZ42293.1"/>
    <property type="molecule type" value="Genomic_DNA"/>
</dbReference>
<protein>
    <submittedName>
        <fullName evidence="3">Uncharacterized protein</fullName>
    </submittedName>
</protein>
<evidence type="ECO:0000256" key="2">
    <source>
        <dbReference type="SAM" id="SignalP"/>
    </source>
</evidence>
<dbReference type="Proteomes" id="UP000248592">
    <property type="component" value="Chromosome"/>
</dbReference>
<evidence type="ECO:0000313" key="7">
    <source>
        <dbReference type="Proteomes" id="UP000248592"/>
    </source>
</evidence>
<dbReference type="GeneID" id="66832223"/>
<dbReference type="Proteomes" id="UP000251072">
    <property type="component" value="Unassembled WGS sequence"/>
</dbReference>
<evidence type="ECO:0000256" key="1">
    <source>
        <dbReference type="SAM" id="MobiDB-lite"/>
    </source>
</evidence>
<dbReference type="EMBL" id="CP030085">
    <property type="protein sequence ID" value="AWW49731.1"/>
    <property type="molecule type" value="Genomic_DNA"/>
</dbReference>
<sequence length="98" mass="10840">MKKTLIGILSISIFAFAFANTSPDSSELISQQCKLSAETVAMLKGLQYGNSSIRKDVGGLIKTNLQAPENRERAQKAMNRMVDDQSRDISTLEHKYCS</sequence>
<dbReference type="Proteomes" id="UP000783102">
    <property type="component" value="Unassembled WGS sequence"/>
</dbReference>
<dbReference type="AlphaFoldDB" id="A0A2Z4JSF8"/>
<dbReference type="Proteomes" id="UP000762271">
    <property type="component" value="Unassembled WGS sequence"/>
</dbReference>
<proteinExistence type="predicted"/>
<dbReference type="OrthoDB" id="9132359at2"/>
<reference evidence="4" key="4">
    <citation type="journal article" date="2021" name="Genome Biol. Evol.">
        <title>Continental-Scale Gene Flow Prevents Allopatric Divergence of Pelagic Freshwater Bacteria.</title>
        <authorList>
            <person name="Hoetzinger M."/>
            <person name="Pitt A."/>
            <person name="Huemer A."/>
            <person name="Hahn M.W."/>
        </authorList>
    </citation>
    <scope>NUCLEOTIDE SEQUENCE</scope>
    <source>
        <strain evidence="5">AP-YLGG-20-G6</strain>
        <strain evidence="4">SM1-W8</strain>
    </source>
</reference>
<organism evidence="3 7">
    <name type="scientific">Polynucleobacter paneuropaeus</name>
    <dbReference type="NCBI Taxonomy" id="2527775"/>
    <lineage>
        <taxon>Bacteria</taxon>
        <taxon>Pseudomonadati</taxon>
        <taxon>Pseudomonadota</taxon>
        <taxon>Betaproteobacteria</taxon>
        <taxon>Burkholderiales</taxon>
        <taxon>Burkholderiaceae</taxon>
        <taxon>Polynucleobacter</taxon>
    </lineage>
</organism>
<reference evidence="3" key="3">
    <citation type="journal article" date="2019" name="Int. J. Syst. Evol. Microbiol.">
        <title>Polynucleobacter paneuropaeus sp. nov., characterized by six strains isolated from freshwater lakes located along a 3000 km north-south cross-section across Europe.</title>
        <authorList>
            <person name="Hoetzinger M."/>
            <person name="Schmidt J."/>
            <person name="Pitt A."/>
            <person name="Koll U."/>
            <person name="Lang E."/>
            <person name="Hahn M.W."/>
        </authorList>
    </citation>
    <scope>NUCLEOTIDE SEQUENCE</scope>
    <source>
        <strain evidence="3">MG-25-Pas1-D2</strain>
    </source>
</reference>
<dbReference type="EMBL" id="JAANGI010000001">
    <property type="protein sequence ID" value="MBT8590503.1"/>
    <property type="molecule type" value="Genomic_DNA"/>
</dbReference>
<dbReference type="RefSeq" id="WP_112204115.1">
    <property type="nucleotide sequence ID" value="NZ_CBCSBS010000001.1"/>
</dbReference>
<keyword evidence="8" id="KW-1185">Reference proteome</keyword>
<evidence type="ECO:0000313" key="6">
    <source>
        <dbReference type="EMBL" id="RAZ42293.1"/>
    </source>
</evidence>
<gene>
    <name evidence="6" type="ORF">DP176_07020</name>
    <name evidence="5" type="ORF">G6693_00995</name>
    <name evidence="4" type="ORF">G6731_02625</name>
    <name evidence="3" type="ORF">Pas1_04635</name>
</gene>
<keyword evidence="2" id="KW-0732">Signal</keyword>